<evidence type="ECO:0000313" key="2">
    <source>
        <dbReference type="Proteomes" id="UP000053240"/>
    </source>
</evidence>
<evidence type="ECO:0000313" key="1">
    <source>
        <dbReference type="EMBL" id="KPJ08106.1"/>
    </source>
</evidence>
<dbReference type="EMBL" id="KQ461155">
    <property type="protein sequence ID" value="KPJ08106.1"/>
    <property type="molecule type" value="Genomic_DNA"/>
</dbReference>
<proteinExistence type="predicted"/>
<dbReference type="InParanoid" id="A0A194QX05"/>
<accession>A0A194QX05</accession>
<organism evidence="1 2">
    <name type="scientific">Papilio machaon</name>
    <name type="common">Old World swallowtail butterfly</name>
    <dbReference type="NCBI Taxonomy" id="76193"/>
    <lineage>
        <taxon>Eukaryota</taxon>
        <taxon>Metazoa</taxon>
        <taxon>Ecdysozoa</taxon>
        <taxon>Arthropoda</taxon>
        <taxon>Hexapoda</taxon>
        <taxon>Insecta</taxon>
        <taxon>Pterygota</taxon>
        <taxon>Neoptera</taxon>
        <taxon>Endopterygota</taxon>
        <taxon>Lepidoptera</taxon>
        <taxon>Glossata</taxon>
        <taxon>Ditrysia</taxon>
        <taxon>Papilionoidea</taxon>
        <taxon>Papilionidae</taxon>
        <taxon>Papilioninae</taxon>
        <taxon>Papilio</taxon>
    </lineage>
</organism>
<name>A0A194QX05_PAPMA</name>
<dbReference type="Proteomes" id="UP000053240">
    <property type="component" value="Unassembled WGS sequence"/>
</dbReference>
<dbReference type="AlphaFoldDB" id="A0A194QX05"/>
<sequence>MTEGVIKKIEETSRKVETVGTRVGEIGERVKENGITIRETGKALEAFKGPGAVTYAETAKAQTSKAHLSSGQPSHALIVSSNIEMDTSENVIDKVRVALDARKSGIQIDKIRKIRDGKVVISCGNKPELEKMKGRLKTSSDLKTEPAASRDPRVIIRNVGYSGRLLRPASPTLPYAIAQPGVGGA</sequence>
<reference evidence="1 2" key="1">
    <citation type="journal article" date="2015" name="Nat. Commun.">
        <title>Outbred genome sequencing and CRISPR/Cas9 gene editing in butterflies.</title>
        <authorList>
            <person name="Li X."/>
            <person name="Fan D."/>
            <person name="Zhang W."/>
            <person name="Liu G."/>
            <person name="Zhang L."/>
            <person name="Zhao L."/>
            <person name="Fang X."/>
            <person name="Chen L."/>
            <person name="Dong Y."/>
            <person name="Chen Y."/>
            <person name="Ding Y."/>
            <person name="Zhao R."/>
            <person name="Feng M."/>
            <person name="Zhu Y."/>
            <person name="Feng Y."/>
            <person name="Jiang X."/>
            <person name="Zhu D."/>
            <person name="Xiang H."/>
            <person name="Feng X."/>
            <person name="Li S."/>
            <person name="Wang J."/>
            <person name="Zhang G."/>
            <person name="Kronforst M.R."/>
            <person name="Wang W."/>
        </authorList>
    </citation>
    <scope>NUCLEOTIDE SEQUENCE [LARGE SCALE GENOMIC DNA]</scope>
    <source>
        <strain evidence="1">Ya'a_city_454_Pm</strain>
        <tissue evidence="1">Whole body</tissue>
    </source>
</reference>
<keyword evidence="2" id="KW-1185">Reference proteome</keyword>
<gene>
    <name evidence="1" type="ORF">RR48_12845</name>
</gene>
<protein>
    <submittedName>
        <fullName evidence="1">Uncharacterized protein</fullName>
    </submittedName>
</protein>